<gene>
    <name evidence="3" type="ORF">GCM10023116_15990</name>
</gene>
<evidence type="ECO:0000313" key="4">
    <source>
        <dbReference type="Proteomes" id="UP001500604"/>
    </source>
</evidence>
<dbReference type="Proteomes" id="UP001500604">
    <property type="component" value="Unassembled WGS sequence"/>
</dbReference>
<evidence type="ECO:0000313" key="3">
    <source>
        <dbReference type="EMBL" id="GAA4649325.1"/>
    </source>
</evidence>
<feature type="coiled-coil region" evidence="1">
    <location>
        <begin position="73"/>
        <end position="124"/>
    </location>
</feature>
<feature type="transmembrane region" description="Helical" evidence="2">
    <location>
        <begin position="17"/>
        <end position="35"/>
    </location>
</feature>
<reference evidence="4" key="1">
    <citation type="journal article" date="2019" name="Int. J. Syst. Evol. Microbiol.">
        <title>The Global Catalogue of Microorganisms (GCM) 10K type strain sequencing project: providing services to taxonomists for standard genome sequencing and annotation.</title>
        <authorList>
            <consortium name="The Broad Institute Genomics Platform"/>
            <consortium name="The Broad Institute Genome Sequencing Center for Infectious Disease"/>
            <person name="Wu L."/>
            <person name="Ma J."/>
        </authorList>
    </citation>
    <scope>NUCLEOTIDE SEQUENCE [LARGE SCALE GENOMIC DNA]</scope>
    <source>
        <strain evidence="4">JCM 17805</strain>
    </source>
</reference>
<sequence>MDLRNIWENLSPKNRRIVVVGGLVFTLISIIVLASPDDGEKRSRKTDKERKIENILTDVDTRSLSIESIASQLRQEISRNDKLSAEVAHARKKAEDAESQLKGIDRLEKRLNALSGQIEKIEKNGVRTDTTAWKTNPEAEPPSMEEQQVHDEIFSIKKTPVDHAQRVVGRSDIEKTPLPSIRTIEEAKEETASVEQDDPDLYLPTGSMMSGYLITGLDAPTAKGARKEPFPVLVRIKKEAVLPNYNRINEVRECFMTMAGYGDLSSERAYLRGETMSCVKEDGEVMEAKVDSYATGEDGKAGLRGRLVSKQGQLLARSMMAGFAQGVSEAFDVNPVPVISTNTDGSQNYNKVMSSEAMQGAGVKGLSNSMERLADFYMELADQMHPVIEIGAGRRVEIIVTRGTTL</sequence>
<accession>A0ABP8V2M7</accession>
<dbReference type="InterPro" id="IPR005498">
    <property type="entry name" value="T4SS_VirB10/TraB/TrbI"/>
</dbReference>
<keyword evidence="2" id="KW-0472">Membrane</keyword>
<protein>
    <submittedName>
        <fullName evidence="3">TraB/VirB10 family protein</fullName>
    </submittedName>
</protein>
<organism evidence="3 4">
    <name type="scientific">Kistimonas scapharcae</name>
    <dbReference type="NCBI Taxonomy" id="1036133"/>
    <lineage>
        <taxon>Bacteria</taxon>
        <taxon>Pseudomonadati</taxon>
        <taxon>Pseudomonadota</taxon>
        <taxon>Gammaproteobacteria</taxon>
        <taxon>Oceanospirillales</taxon>
        <taxon>Endozoicomonadaceae</taxon>
        <taxon>Kistimonas</taxon>
    </lineage>
</organism>
<evidence type="ECO:0000256" key="1">
    <source>
        <dbReference type="SAM" id="Coils"/>
    </source>
</evidence>
<keyword evidence="2" id="KW-1133">Transmembrane helix</keyword>
<name>A0ABP8V2M7_9GAMM</name>
<dbReference type="RefSeq" id="WP_345195125.1">
    <property type="nucleotide sequence ID" value="NZ_BAABFL010000130.1"/>
</dbReference>
<keyword evidence="4" id="KW-1185">Reference proteome</keyword>
<dbReference type="Pfam" id="PF03743">
    <property type="entry name" value="TrbI"/>
    <property type="match status" value="1"/>
</dbReference>
<keyword evidence="1" id="KW-0175">Coiled coil</keyword>
<dbReference type="CDD" id="cd16430">
    <property type="entry name" value="TraB"/>
    <property type="match status" value="1"/>
</dbReference>
<dbReference type="EMBL" id="BAABFL010000130">
    <property type="protein sequence ID" value="GAA4649325.1"/>
    <property type="molecule type" value="Genomic_DNA"/>
</dbReference>
<comment type="caution">
    <text evidence="3">The sequence shown here is derived from an EMBL/GenBank/DDBJ whole genome shotgun (WGS) entry which is preliminary data.</text>
</comment>
<proteinExistence type="predicted"/>
<keyword evidence="2" id="KW-0812">Transmembrane</keyword>
<evidence type="ECO:0000256" key="2">
    <source>
        <dbReference type="SAM" id="Phobius"/>
    </source>
</evidence>